<keyword evidence="9" id="KW-1185">Reference proteome</keyword>
<proteinExistence type="inferred from homology"/>
<evidence type="ECO:0000313" key="9">
    <source>
        <dbReference type="Proteomes" id="UP000256970"/>
    </source>
</evidence>
<dbReference type="PANTHER" id="PTHR12936">
    <property type="entry name" value="ANAPHASE-PROMOTING COMPLEX 10"/>
    <property type="match status" value="1"/>
</dbReference>
<organism evidence="8 9">
    <name type="scientific">Tetradesmus obliquus</name>
    <name type="common">Green alga</name>
    <name type="synonym">Acutodesmus obliquus</name>
    <dbReference type="NCBI Taxonomy" id="3088"/>
    <lineage>
        <taxon>Eukaryota</taxon>
        <taxon>Viridiplantae</taxon>
        <taxon>Chlorophyta</taxon>
        <taxon>core chlorophytes</taxon>
        <taxon>Chlorophyceae</taxon>
        <taxon>CS clade</taxon>
        <taxon>Sphaeropleales</taxon>
        <taxon>Scenedesmaceae</taxon>
        <taxon>Tetradesmus</taxon>
    </lineage>
</organism>
<evidence type="ECO:0000256" key="5">
    <source>
        <dbReference type="ARBA" id="ARBA00023306"/>
    </source>
</evidence>
<evidence type="ECO:0000256" key="4">
    <source>
        <dbReference type="ARBA" id="ARBA00022786"/>
    </source>
</evidence>
<dbReference type="GO" id="GO:0070979">
    <property type="term" value="P:protein K11-linked ubiquitination"/>
    <property type="evidence" value="ECO:0007669"/>
    <property type="project" value="TreeGrafter"/>
</dbReference>
<comment type="similarity">
    <text evidence="1 6">Belongs to the APC10 family.</text>
</comment>
<dbReference type="EMBL" id="FNXT01000793">
    <property type="protein sequence ID" value="SZX67424.1"/>
    <property type="molecule type" value="Genomic_DNA"/>
</dbReference>
<keyword evidence="2 6" id="KW-0132">Cell division</keyword>
<dbReference type="SUPFAM" id="SSF49785">
    <property type="entry name" value="Galactose-binding domain-like"/>
    <property type="match status" value="1"/>
</dbReference>
<evidence type="ECO:0000256" key="1">
    <source>
        <dbReference type="ARBA" id="ARBA00006762"/>
    </source>
</evidence>
<feature type="domain" description="DOC" evidence="7">
    <location>
        <begin position="1"/>
        <end position="178"/>
    </location>
</feature>
<dbReference type="InterPro" id="IPR016901">
    <property type="entry name" value="APC10/Doc1"/>
</dbReference>
<dbReference type="PANTHER" id="PTHR12936:SF0">
    <property type="entry name" value="ANAPHASE-PROMOTING COMPLEX SUBUNIT 10"/>
    <property type="match status" value="1"/>
</dbReference>
<dbReference type="InterPro" id="IPR008979">
    <property type="entry name" value="Galactose-bd-like_sf"/>
</dbReference>
<protein>
    <recommendedName>
        <fullName evidence="6">Anaphase-promoting complex subunit 10</fullName>
    </recommendedName>
</protein>
<dbReference type="GO" id="GO:0005680">
    <property type="term" value="C:anaphase-promoting complex"/>
    <property type="evidence" value="ECO:0007669"/>
    <property type="project" value="InterPro"/>
</dbReference>
<evidence type="ECO:0000313" key="8">
    <source>
        <dbReference type="EMBL" id="SZX67424.1"/>
    </source>
</evidence>
<evidence type="ECO:0000259" key="7">
    <source>
        <dbReference type="PROSITE" id="PS51284"/>
    </source>
</evidence>
<dbReference type="GO" id="GO:0051301">
    <property type="term" value="P:cell division"/>
    <property type="evidence" value="ECO:0007669"/>
    <property type="project" value="UniProtKB-KW"/>
</dbReference>
<dbReference type="InterPro" id="IPR004939">
    <property type="entry name" value="APC_su10/DOC_dom"/>
</dbReference>
<keyword evidence="5 6" id="KW-0131">Cell cycle</keyword>
<dbReference type="Pfam" id="PF03256">
    <property type="entry name" value="ANAPC10"/>
    <property type="match status" value="1"/>
</dbReference>
<keyword evidence="3 6" id="KW-0498">Mitosis</keyword>
<evidence type="ECO:0000256" key="6">
    <source>
        <dbReference type="PIRNR" id="PIRNR028841"/>
    </source>
</evidence>
<dbReference type="AlphaFoldDB" id="A0A383VRR1"/>
<comment type="function">
    <text evidence="6">Component of the anaphase promoting complex/cyclosome (APC/C), a cell cycle-regulated E3 ubiquitin-protein ligase complex that controls progression through mitosis and the G1 phase of the cell cycle.</text>
</comment>
<evidence type="ECO:0000256" key="3">
    <source>
        <dbReference type="ARBA" id="ARBA00022776"/>
    </source>
</evidence>
<sequence>MSGLAGAAGAAGSMREIGALAAWSVTSAKPGNGVELLRDGSTETYWQSDGAQPHLVNIQFPKRVEVTELHLYLDFKADESYTPSRLAVRAGSCHHDLKDVCIVELREPTGWVVVPLAATQASKHLSAFHLQVAVLANHQNGRDTHMRQVLVYGPAGVAAPGLGDAGLFDSLEFNCYSTMR</sequence>
<gene>
    <name evidence="8" type="ORF">BQ4739_LOCUS7822</name>
</gene>
<dbReference type="STRING" id="3088.A0A383VRR1"/>
<dbReference type="PROSITE" id="PS51284">
    <property type="entry name" value="DOC"/>
    <property type="match status" value="1"/>
</dbReference>
<accession>A0A383VRR1</accession>
<dbReference type="PIRSF" id="PIRSF028841">
    <property type="entry name" value="APC10_sub"/>
    <property type="match status" value="1"/>
</dbReference>
<evidence type="ECO:0000256" key="2">
    <source>
        <dbReference type="ARBA" id="ARBA00022618"/>
    </source>
</evidence>
<dbReference type="SMART" id="SM01337">
    <property type="entry name" value="APC10"/>
    <property type="match status" value="1"/>
</dbReference>
<dbReference type="CDD" id="cd08366">
    <property type="entry name" value="APC10"/>
    <property type="match status" value="1"/>
</dbReference>
<dbReference type="Proteomes" id="UP000256970">
    <property type="component" value="Unassembled WGS sequence"/>
</dbReference>
<name>A0A383VRR1_TETOB</name>
<dbReference type="GO" id="GO:0031145">
    <property type="term" value="P:anaphase-promoting complex-dependent catabolic process"/>
    <property type="evidence" value="ECO:0007669"/>
    <property type="project" value="InterPro"/>
</dbReference>
<dbReference type="Gene3D" id="2.60.120.260">
    <property type="entry name" value="Galactose-binding domain-like"/>
    <property type="match status" value="1"/>
</dbReference>
<reference evidence="8 9" key="1">
    <citation type="submission" date="2016-10" db="EMBL/GenBank/DDBJ databases">
        <authorList>
            <person name="Cai Z."/>
        </authorList>
    </citation>
    <scope>NUCLEOTIDE SEQUENCE [LARGE SCALE GENOMIC DNA]</scope>
</reference>
<keyword evidence="4 6" id="KW-0833">Ubl conjugation pathway</keyword>